<keyword evidence="1 3" id="KW-0853">WD repeat</keyword>
<feature type="repeat" description="WD" evidence="3">
    <location>
        <begin position="1"/>
        <end position="42"/>
    </location>
</feature>
<feature type="repeat" description="WD" evidence="3">
    <location>
        <begin position="84"/>
        <end position="125"/>
    </location>
</feature>
<dbReference type="Gene3D" id="2.130.10.10">
    <property type="entry name" value="YVTN repeat-like/Quinoprotein amine dehydrogenase"/>
    <property type="match status" value="3"/>
</dbReference>
<evidence type="ECO:0000256" key="1">
    <source>
        <dbReference type="ARBA" id="ARBA00022574"/>
    </source>
</evidence>
<evidence type="ECO:0000256" key="3">
    <source>
        <dbReference type="PROSITE-ProRule" id="PRU00221"/>
    </source>
</evidence>
<reference evidence="5" key="2">
    <citation type="submission" date="2025-09" db="UniProtKB">
        <authorList>
            <consortium name="Ensembl"/>
        </authorList>
    </citation>
    <scope>IDENTIFICATION</scope>
</reference>
<sequence>MCAHSNKITGCGVSPDKKLFATVSLDLNLKVWSAQKSTEVASLMNPSPLNCVNFDLEGQLVAVGCWDGAVRLWNWLEQKNVMTLLGHQSSVRSLSFSPCSSMLCSGCLSGEVRLWSVTAAACVGSYHAHRGSTQSLNFLQGGSLLMSAGHDSVVHVWSGGLGQTVAVLGEEKIPSLQQQKRSRHGNEDEANALCVAVASGYAAVGYHGNGIKMFNLKSGEKVWSSEDLQVSMLCLMWMEAKGTELLLSGGMDHNLRVWERQGENPENLVLMGSFGVQKGPILSLAQNSTCVASASDDFTIALWLKNTLTSKPWIDPKVMCILRGHIGGVTCLAFSPNGKELLSGGKDQALMIWKVNTSPPGLSQSISNCHGDWITGCAWTSSAVLSCSSDCKLRMWDIQTGCLLREILSSSSLNTLCCWEDHVMAGSTDGLLMVWKWESGVEIARIQAHKSHIHHCTVVFQPDLEKNVKPEDLLVASASEDGTVKLWHPLKVQHHNTLHGHSAEIQALVSKDARLPEFLTVSADRSLRSWNVTTAMETPRCQKGSVRSVCFLGTDELMVCGYDAGRLEIWHQNSVVYWKKVSDGVLHAVTGMLDDELAVGCSDCSVCIWKLERDSKKCIVGLDKVSSFKVELPVSFLFYCGSLFGVCMDGKVINMISTNDRIKEAYTWANKVRPLGVMANDNKSFWLLGQKKGILYLGLIVS</sequence>
<feature type="repeat" description="WD" evidence="3">
    <location>
        <begin position="470"/>
        <end position="487"/>
    </location>
</feature>
<dbReference type="PANTHER" id="PTHR44791:SF1">
    <property type="entry name" value="TELOMERASE PROTEIN COMPONENT 1"/>
    <property type="match status" value="1"/>
</dbReference>
<feature type="repeat" description="WD" evidence="3">
    <location>
        <begin position="367"/>
        <end position="406"/>
    </location>
</feature>
<feature type="repeat" description="WD" evidence="3">
    <location>
        <begin position="322"/>
        <end position="357"/>
    </location>
</feature>
<evidence type="ECO:0000313" key="5">
    <source>
        <dbReference type="Ensembl" id="ENSSGRP00000012113.1"/>
    </source>
</evidence>
<dbReference type="GO" id="GO:0005697">
    <property type="term" value="C:telomerase holoenzyme complex"/>
    <property type="evidence" value="ECO:0007669"/>
    <property type="project" value="TreeGrafter"/>
</dbReference>
<dbReference type="GO" id="GO:0000722">
    <property type="term" value="P:telomere maintenance via recombination"/>
    <property type="evidence" value="ECO:0007669"/>
    <property type="project" value="TreeGrafter"/>
</dbReference>
<proteinExistence type="predicted"/>
<dbReference type="PROSITE" id="PS50082">
    <property type="entry name" value="WD_REPEATS_2"/>
    <property type="match status" value="7"/>
</dbReference>
<evidence type="ECO:0000313" key="6">
    <source>
        <dbReference type="Proteomes" id="UP000472262"/>
    </source>
</evidence>
<dbReference type="InterPro" id="IPR056829">
    <property type="entry name" value="Beta-prop_TEP1_2nd"/>
</dbReference>
<keyword evidence="2" id="KW-0677">Repeat</keyword>
<dbReference type="GO" id="GO:0003720">
    <property type="term" value="F:telomerase activity"/>
    <property type="evidence" value="ECO:0007669"/>
    <property type="project" value="TreeGrafter"/>
</dbReference>
<evidence type="ECO:0000259" key="4">
    <source>
        <dbReference type="Pfam" id="PF25047"/>
    </source>
</evidence>
<feature type="domain" description="TEP-1 second beta-propeller" evidence="4">
    <location>
        <begin position="234"/>
        <end position="490"/>
    </location>
</feature>
<dbReference type="InterPro" id="IPR052652">
    <property type="entry name" value="Telomerase_Complex_Comp"/>
</dbReference>
<dbReference type="PANTHER" id="PTHR44791">
    <property type="entry name" value="TELOMERASE PROTEIN COMPONENT 1 TEP1"/>
    <property type="match status" value="1"/>
</dbReference>
<dbReference type="InterPro" id="IPR019775">
    <property type="entry name" value="WD40_repeat_CS"/>
</dbReference>
<dbReference type="Ensembl" id="ENSSGRT00000013127.1">
    <property type="protein sequence ID" value="ENSSGRP00000012113.1"/>
    <property type="gene ID" value="ENSSGRG00000007838.1"/>
</dbReference>
<dbReference type="PROSITE" id="PS00678">
    <property type="entry name" value="WD_REPEATS_1"/>
    <property type="match status" value="1"/>
</dbReference>
<dbReference type="OMA" id="CLREISW"/>
<dbReference type="CDD" id="cd00200">
    <property type="entry name" value="WD40"/>
    <property type="match status" value="1"/>
</dbReference>
<dbReference type="InParanoid" id="A0A672KQS7"/>
<feature type="repeat" description="WD" evidence="3">
    <location>
        <begin position="126"/>
        <end position="158"/>
    </location>
</feature>
<dbReference type="InterPro" id="IPR015943">
    <property type="entry name" value="WD40/YVTN_repeat-like_dom_sf"/>
</dbReference>
<dbReference type="PROSITE" id="PS50294">
    <property type="entry name" value="WD_REPEATS_REGION"/>
    <property type="match status" value="3"/>
</dbReference>
<organism evidence="5 6">
    <name type="scientific">Sinocyclocheilus grahami</name>
    <name type="common">Dianchi golden-line fish</name>
    <name type="synonym">Barbus grahami</name>
    <dbReference type="NCBI Taxonomy" id="75366"/>
    <lineage>
        <taxon>Eukaryota</taxon>
        <taxon>Metazoa</taxon>
        <taxon>Chordata</taxon>
        <taxon>Craniata</taxon>
        <taxon>Vertebrata</taxon>
        <taxon>Euteleostomi</taxon>
        <taxon>Actinopterygii</taxon>
        <taxon>Neopterygii</taxon>
        <taxon>Teleostei</taxon>
        <taxon>Ostariophysi</taxon>
        <taxon>Cypriniformes</taxon>
        <taxon>Cyprinidae</taxon>
        <taxon>Cyprininae</taxon>
        <taxon>Sinocyclocheilus</taxon>
    </lineage>
</organism>
<protein>
    <recommendedName>
        <fullName evidence="4">TEP-1 second beta-propeller domain-containing protein</fullName>
    </recommendedName>
</protein>
<dbReference type="InterPro" id="IPR036322">
    <property type="entry name" value="WD40_repeat_dom_sf"/>
</dbReference>
<feature type="repeat" description="WD" evidence="3">
    <location>
        <begin position="42"/>
        <end position="83"/>
    </location>
</feature>
<dbReference type="GO" id="GO:0070034">
    <property type="term" value="F:telomerase RNA binding"/>
    <property type="evidence" value="ECO:0007669"/>
    <property type="project" value="TreeGrafter"/>
</dbReference>
<dbReference type="AlphaFoldDB" id="A0A672KQS7"/>
<dbReference type="Pfam" id="PF25047">
    <property type="entry name" value="Beta-prop_TEP1_2nd"/>
    <property type="match status" value="1"/>
</dbReference>
<dbReference type="SUPFAM" id="SSF50978">
    <property type="entry name" value="WD40 repeat-like"/>
    <property type="match status" value="2"/>
</dbReference>
<evidence type="ECO:0000256" key="2">
    <source>
        <dbReference type="ARBA" id="ARBA00022737"/>
    </source>
</evidence>
<dbReference type="SMART" id="SM00320">
    <property type="entry name" value="WD40"/>
    <property type="match status" value="14"/>
</dbReference>
<accession>A0A672KQS7</accession>
<dbReference type="InterPro" id="IPR001680">
    <property type="entry name" value="WD40_rpt"/>
</dbReference>
<name>A0A672KQS7_SINGR</name>
<dbReference type="Pfam" id="PF00400">
    <property type="entry name" value="WD40"/>
    <property type="match status" value="4"/>
</dbReference>
<keyword evidence="6" id="KW-1185">Reference proteome</keyword>
<dbReference type="Proteomes" id="UP000472262">
    <property type="component" value="Unassembled WGS sequence"/>
</dbReference>
<reference evidence="5" key="1">
    <citation type="submission" date="2025-08" db="UniProtKB">
        <authorList>
            <consortium name="Ensembl"/>
        </authorList>
    </citation>
    <scope>IDENTIFICATION</scope>
</reference>